<evidence type="ECO:0000313" key="2">
    <source>
        <dbReference type="Proteomes" id="UP000184096"/>
    </source>
</evidence>
<name>A0A1M7SSZ4_9BRAD</name>
<organism evidence="1 2">
    <name type="scientific">Bradyrhizobium erythrophlei</name>
    <dbReference type="NCBI Taxonomy" id="1437360"/>
    <lineage>
        <taxon>Bacteria</taxon>
        <taxon>Pseudomonadati</taxon>
        <taxon>Pseudomonadota</taxon>
        <taxon>Alphaproteobacteria</taxon>
        <taxon>Hyphomicrobiales</taxon>
        <taxon>Nitrobacteraceae</taxon>
        <taxon>Bradyrhizobium</taxon>
    </lineage>
</organism>
<keyword evidence="2" id="KW-1185">Reference proteome</keyword>
<reference evidence="2" key="1">
    <citation type="submission" date="2016-11" db="EMBL/GenBank/DDBJ databases">
        <authorList>
            <person name="Varghese N."/>
            <person name="Submissions S."/>
        </authorList>
    </citation>
    <scope>NUCLEOTIDE SEQUENCE [LARGE SCALE GENOMIC DNA]</scope>
    <source>
        <strain evidence="2">GAS401</strain>
    </source>
</reference>
<evidence type="ECO:0000313" key="1">
    <source>
        <dbReference type="EMBL" id="SHN61693.1"/>
    </source>
</evidence>
<dbReference type="AlphaFoldDB" id="A0A1M7SSZ4"/>
<proteinExistence type="predicted"/>
<sequence length="72" mass="8409">MKTQLPVRLRRNFIWKASKQTGERSPARPLESGRYITAYQAKSLVRHKGQRPWTFYFMGSVVDQSTVLAFFS</sequence>
<gene>
    <name evidence="1" type="ORF">SAMN05444170_0165</name>
</gene>
<accession>A0A1M7SSZ4</accession>
<protein>
    <submittedName>
        <fullName evidence="1">Uncharacterized protein</fullName>
    </submittedName>
</protein>
<dbReference type="EMBL" id="LT670849">
    <property type="protein sequence ID" value="SHN61693.1"/>
    <property type="molecule type" value="Genomic_DNA"/>
</dbReference>
<dbReference type="Proteomes" id="UP000184096">
    <property type="component" value="Chromosome I"/>
</dbReference>